<reference evidence="4" key="1">
    <citation type="journal article" date="2015" name="Proc. Natl. Acad. Sci. U.S.A.">
        <title>Networks of energetic and metabolic interactions define dynamics in microbial communities.</title>
        <authorList>
            <person name="Embree M."/>
            <person name="Liu J.K."/>
            <person name="Al-Bassam M.M."/>
            <person name="Zengler K."/>
        </authorList>
    </citation>
    <scope>NUCLEOTIDE SEQUENCE</scope>
</reference>
<protein>
    <submittedName>
        <fullName evidence="4">Putative glycosyl transferase</fullName>
    </submittedName>
</protein>
<dbReference type="Pfam" id="PF00534">
    <property type="entry name" value="Glycos_transf_1"/>
    <property type="match status" value="1"/>
</dbReference>
<dbReference type="PANTHER" id="PTHR46401">
    <property type="entry name" value="GLYCOSYLTRANSFERASE WBBK-RELATED"/>
    <property type="match status" value="1"/>
</dbReference>
<evidence type="ECO:0000313" key="4">
    <source>
        <dbReference type="EMBL" id="KUG22183.1"/>
    </source>
</evidence>
<keyword evidence="1 4" id="KW-0808">Transferase</keyword>
<organism evidence="4">
    <name type="scientific">hydrocarbon metagenome</name>
    <dbReference type="NCBI Taxonomy" id="938273"/>
    <lineage>
        <taxon>unclassified sequences</taxon>
        <taxon>metagenomes</taxon>
        <taxon>ecological metagenomes</taxon>
    </lineage>
</organism>
<proteinExistence type="predicted"/>
<feature type="domain" description="Glycosyltransferase subfamily 4-like N-terminal" evidence="3">
    <location>
        <begin position="2"/>
        <end position="83"/>
    </location>
</feature>
<dbReference type="PANTHER" id="PTHR46401:SF2">
    <property type="entry name" value="GLYCOSYLTRANSFERASE WBBK-RELATED"/>
    <property type="match status" value="1"/>
</dbReference>
<evidence type="ECO:0000256" key="1">
    <source>
        <dbReference type="ARBA" id="ARBA00022679"/>
    </source>
</evidence>
<dbReference type="GO" id="GO:0016757">
    <property type="term" value="F:glycosyltransferase activity"/>
    <property type="evidence" value="ECO:0007669"/>
    <property type="project" value="InterPro"/>
</dbReference>
<dbReference type="Gene3D" id="3.40.50.2000">
    <property type="entry name" value="Glycogen Phosphorylase B"/>
    <property type="match status" value="2"/>
</dbReference>
<name>A0A0W8FMT7_9ZZZZ</name>
<accession>A0A0W8FMT7</accession>
<evidence type="ECO:0000259" key="2">
    <source>
        <dbReference type="Pfam" id="PF00534"/>
    </source>
</evidence>
<sequence>MPKIATIHHPMTYDKQEYLRTARTNLKKRRVNRWFTFIEMQKKVARQLSHIVTVSECSKIDIAREFSINLSKFRVVPNGVDNEFFYPVQNDSRPDNSIIVTNSSDTPLKGLRYLLEAVAQIRKKQSVKLTVIGEPKKDGSIVKLVAELGIGDIVNFTGRIKNEEFADYYSNATIAVVPSIYEGFGLPAAEAMACGVPLISTSGGALPEVVGNAGLIVPPSDADALAKEIVFLFNNPEQRKKMGQAGIERVNSIFNWSVAAKEMVNIYRETIDGYRRIS</sequence>
<gene>
    <name evidence="4" type="ORF">ASZ90_008048</name>
</gene>
<comment type="caution">
    <text evidence="4">The sequence shown here is derived from an EMBL/GenBank/DDBJ whole genome shotgun (WGS) entry which is preliminary data.</text>
</comment>
<dbReference type="AlphaFoldDB" id="A0A0W8FMT7"/>
<dbReference type="InterPro" id="IPR001296">
    <property type="entry name" value="Glyco_trans_1"/>
</dbReference>
<dbReference type="GO" id="GO:0009103">
    <property type="term" value="P:lipopolysaccharide biosynthetic process"/>
    <property type="evidence" value="ECO:0007669"/>
    <property type="project" value="TreeGrafter"/>
</dbReference>
<dbReference type="InterPro" id="IPR028098">
    <property type="entry name" value="Glyco_trans_4-like_N"/>
</dbReference>
<dbReference type="Pfam" id="PF13439">
    <property type="entry name" value="Glyco_transf_4"/>
    <property type="match status" value="1"/>
</dbReference>
<evidence type="ECO:0000259" key="3">
    <source>
        <dbReference type="Pfam" id="PF13439"/>
    </source>
</evidence>
<dbReference type="CDD" id="cd03801">
    <property type="entry name" value="GT4_PimA-like"/>
    <property type="match status" value="1"/>
</dbReference>
<feature type="domain" description="Glycosyl transferase family 1" evidence="2">
    <location>
        <begin position="89"/>
        <end position="248"/>
    </location>
</feature>
<dbReference type="EMBL" id="LNQE01000981">
    <property type="protein sequence ID" value="KUG22183.1"/>
    <property type="molecule type" value="Genomic_DNA"/>
</dbReference>
<dbReference type="SUPFAM" id="SSF53756">
    <property type="entry name" value="UDP-Glycosyltransferase/glycogen phosphorylase"/>
    <property type="match status" value="1"/>
</dbReference>